<dbReference type="AlphaFoldDB" id="A0A397UJL8"/>
<feature type="signal peptide" evidence="1">
    <location>
        <begin position="1"/>
        <end position="23"/>
    </location>
</feature>
<dbReference type="Proteomes" id="UP000266673">
    <property type="component" value="Unassembled WGS sequence"/>
</dbReference>
<evidence type="ECO:0000256" key="1">
    <source>
        <dbReference type="SAM" id="SignalP"/>
    </source>
</evidence>
<proteinExistence type="predicted"/>
<dbReference type="OrthoDB" id="2401117at2759"/>
<evidence type="ECO:0000313" key="2">
    <source>
        <dbReference type="EMBL" id="RIB10482.1"/>
    </source>
</evidence>
<protein>
    <recommendedName>
        <fullName evidence="4">Glycine-rich protein</fullName>
    </recommendedName>
</protein>
<keyword evidence="1" id="KW-0732">Signal</keyword>
<dbReference type="EMBL" id="QKWP01001246">
    <property type="protein sequence ID" value="RIB10482.1"/>
    <property type="molecule type" value="Genomic_DNA"/>
</dbReference>
<feature type="chain" id="PRO_5017317313" description="Glycine-rich protein" evidence="1">
    <location>
        <begin position="24"/>
        <end position="102"/>
    </location>
</feature>
<evidence type="ECO:0000313" key="3">
    <source>
        <dbReference type="Proteomes" id="UP000266673"/>
    </source>
</evidence>
<accession>A0A397UJL8</accession>
<reference evidence="2 3" key="1">
    <citation type="submission" date="2018-06" db="EMBL/GenBank/DDBJ databases">
        <title>Comparative genomics reveals the genomic features of Rhizophagus irregularis, R. cerebriforme, R. diaphanum and Gigaspora rosea, and their symbiotic lifestyle signature.</title>
        <authorList>
            <person name="Morin E."/>
            <person name="San Clemente H."/>
            <person name="Chen E.C.H."/>
            <person name="De La Providencia I."/>
            <person name="Hainaut M."/>
            <person name="Kuo A."/>
            <person name="Kohler A."/>
            <person name="Murat C."/>
            <person name="Tang N."/>
            <person name="Roy S."/>
            <person name="Loubradou J."/>
            <person name="Henrissat B."/>
            <person name="Grigoriev I.V."/>
            <person name="Corradi N."/>
            <person name="Roux C."/>
            <person name="Martin F.M."/>
        </authorList>
    </citation>
    <scope>NUCLEOTIDE SEQUENCE [LARGE SCALE GENOMIC DNA]</scope>
    <source>
        <strain evidence="2 3">DAOM 194757</strain>
    </source>
</reference>
<keyword evidence="3" id="KW-1185">Reference proteome</keyword>
<organism evidence="2 3">
    <name type="scientific">Gigaspora rosea</name>
    <dbReference type="NCBI Taxonomy" id="44941"/>
    <lineage>
        <taxon>Eukaryota</taxon>
        <taxon>Fungi</taxon>
        <taxon>Fungi incertae sedis</taxon>
        <taxon>Mucoromycota</taxon>
        <taxon>Glomeromycotina</taxon>
        <taxon>Glomeromycetes</taxon>
        <taxon>Diversisporales</taxon>
        <taxon>Gigasporaceae</taxon>
        <taxon>Gigaspora</taxon>
    </lineage>
</organism>
<evidence type="ECO:0008006" key="4">
    <source>
        <dbReference type="Google" id="ProtNLM"/>
    </source>
</evidence>
<sequence length="102" mass="12246">MKPIYAFVLLFTALAMIVFFVDAKAIKRDLNSKVKAKALRKRYWNDYDFDGRGRGRYHGGLRSPYHDGWWRGPHIHDENYSHDNEYLKYKDSDRYNEFSYDG</sequence>
<comment type="caution">
    <text evidence="2">The sequence shown here is derived from an EMBL/GenBank/DDBJ whole genome shotgun (WGS) entry which is preliminary data.</text>
</comment>
<gene>
    <name evidence="2" type="ORF">C2G38_2206017</name>
</gene>
<name>A0A397UJL8_9GLOM</name>